<dbReference type="AlphaFoldDB" id="A0A318LHK6"/>
<protein>
    <submittedName>
        <fullName evidence="1">Murein transglycosylase</fullName>
    </submittedName>
</protein>
<dbReference type="GO" id="GO:0008933">
    <property type="term" value="F:peptidoglycan lytic transglycosylase activity"/>
    <property type="evidence" value="ECO:0007669"/>
    <property type="project" value="TreeGrafter"/>
</dbReference>
<dbReference type="EMBL" id="MASU01000016">
    <property type="protein sequence ID" value="PXY20594.1"/>
    <property type="molecule type" value="Genomic_DNA"/>
</dbReference>
<dbReference type="SUPFAM" id="SSF53955">
    <property type="entry name" value="Lysozyme-like"/>
    <property type="match status" value="1"/>
</dbReference>
<dbReference type="InterPro" id="IPR043426">
    <property type="entry name" value="MltB-like"/>
</dbReference>
<dbReference type="Proteomes" id="UP000247892">
    <property type="component" value="Unassembled WGS sequence"/>
</dbReference>
<dbReference type="PANTHER" id="PTHR30163:SF8">
    <property type="entry name" value="LYTIC MUREIN TRANSGLYCOSYLASE"/>
    <property type="match status" value="1"/>
</dbReference>
<dbReference type="InterPro" id="IPR023346">
    <property type="entry name" value="Lysozyme-like_dom_sf"/>
</dbReference>
<sequence>MATGLTLILTIGVHKEDDEHDAALVIPDQRPRSHETVPRVALAAPVDRPRASDQAELDAWAEQVADATGIPARVASAYGRAEMWLRGERPECRLSWGTLAGIGRVESRHGGLDGNSIGDDGRPERPIIGIALDGSPGVREIRDTDDGRLDADISWDRAVGPMQFLPETWERWGARATSDGAEPDPQDIDDAALAAARYLCAQGRDLATPQGWWDAVLAYNRSVDYGQDVFSGADGYAEATRPQ</sequence>
<evidence type="ECO:0000313" key="1">
    <source>
        <dbReference type="EMBL" id="PXY20594.1"/>
    </source>
</evidence>
<keyword evidence="2" id="KW-1185">Reference proteome</keyword>
<comment type="caution">
    <text evidence="1">The sequence shown here is derived from an EMBL/GenBank/DDBJ whole genome shotgun (WGS) entry which is preliminary data.</text>
</comment>
<name>A0A318LHK6_9PSEU</name>
<accession>A0A318LHK6</accession>
<dbReference type="Gene3D" id="1.10.530.10">
    <property type="match status" value="1"/>
</dbReference>
<gene>
    <name evidence="1" type="ORF">BA062_32795</name>
</gene>
<dbReference type="GO" id="GO:0009253">
    <property type="term" value="P:peptidoglycan catabolic process"/>
    <property type="evidence" value="ECO:0007669"/>
    <property type="project" value="TreeGrafter"/>
</dbReference>
<evidence type="ECO:0000313" key="2">
    <source>
        <dbReference type="Proteomes" id="UP000247892"/>
    </source>
</evidence>
<dbReference type="PANTHER" id="PTHR30163">
    <property type="entry name" value="MEMBRANE-BOUND LYTIC MUREIN TRANSGLYCOSYLASE B"/>
    <property type="match status" value="1"/>
</dbReference>
<organism evidence="1 2">
    <name type="scientific">Prauserella flavalba</name>
    <dbReference type="NCBI Taxonomy" id="1477506"/>
    <lineage>
        <taxon>Bacteria</taxon>
        <taxon>Bacillati</taxon>
        <taxon>Actinomycetota</taxon>
        <taxon>Actinomycetes</taxon>
        <taxon>Pseudonocardiales</taxon>
        <taxon>Pseudonocardiaceae</taxon>
        <taxon>Prauserella</taxon>
    </lineage>
</organism>
<proteinExistence type="predicted"/>
<reference evidence="1 2" key="1">
    <citation type="submission" date="2016-07" db="EMBL/GenBank/DDBJ databases">
        <title>Draft genome sequence of Prauserella sp. YIM 121212, isolated from alkaline soil.</title>
        <authorList>
            <person name="Ruckert C."/>
            <person name="Albersmeier A."/>
            <person name="Jiang C.-L."/>
            <person name="Jiang Y."/>
            <person name="Kalinowski J."/>
            <person name="Schneider O."/>
            <person name="Winkler A."/>
            <person name="Zotchev S.B."/>
        </authorList>
    </citation>
    <scope>NUCLEOTIDE SEQUENCE [LARGE SCALE GENOMIC DNA]</scope>
    <source>
        <strain evidence="1 2">YIM 121212</strain>
    </source>
</reference>